<protein>
    <recommendedName>
        <fullName evidence="4">Tetratricopeptide repeat protein</fullName>
    </recommendedName>
</protein>
<feature type="chain" id="PRO_5004562915" description="Tetratricopeptide repeat protein" evidence="1">
    <location>
        <begin position="23"/>
        <end position="127"/>
    </location>
</feature>
<accession>T0G6E6</accession>
<dbReference type="AlphaFoldDB" id="T0G6E6"/>
<dbReference type="RefSeq" id="WP_021239975.1">
    <property type="nucleotide sequence ID" value="NZ_ATHO01000167.1"/>
</dbReference>
<proteinExistence type="predicted"/>
<reference evidence="2 3" key="1">
    <citation type="journal article" date="2013" name="Genome Announc.">
        <title>Draft Genome Sequence of Sphingobium quisquiliarum Strain P25T, a Novel Hexachlorocyclohexane (HCH)-Degrading Bacterium Isolated from an HCH Dumpsite.</title>
        <authorList>
            <person name="Kumar Singh A."/>
            <person name="Sangwan N."/>
            <person name="Sharma A."/>
            <person name="Gupta V."/>
            <person name="Khurana J.P."/>
            <person name="Lal R."/>
        </authorList>
    </citation>
    <scope>NUCLEOTIDE SEQUENCE [LARGE SCALE GENOMIC DNA]</scope>
    <source>
        <strain evidence="2 3">P25</strain>
    </source>
</reference>
<organism evidence="2 3">
    <name type="scientific">Sphingobium quisquiliarum P25</name>
    <dbReference type="NCBI Taxonomy" id="1329909"/>
    <lineage>
        <taxon>Bacteria</taxon>
        <taxon>Pseudomonadati</taxon>
        <taxon>Pseudomonadota</taxon>
        <taxon>Alphaproteobacteria</taxon>
        <taxon>Sphingomonadales</taxon>
        <taxon>Sphingomonadaceae</taxon>
        <taxon>Sphingobium</taxon>
    </lineage>
</organism>
<comment type="caution">
    <text evidence="2">The sequence shown here is derived from an EMBL/GenBank/DDBJ whole genome shotgun (WGS) entry which is preliminary data.</text>
</comment>
<dbReference type="EMBL" id="ATHO01000167">
    <property type="protein sequence ID" value="EQA99295.1"/>
    <property type="molecule type" value="Genomic_DNA"/>
</dbReference>
<gene>
    <name evidence="2" type="ORF">L288_19895</name>
</gene>
<evidence type="ECO:0000256" key="1">
    <source>
        <dbReference type="SAM" id="SignalP"/>
    </source>
</evidence>
<sequence>MIKLMAVLGFAAASLAPVAASAAAGEVVVVGVQDGGLAAASLMSRNYESAAKRLAAPRPDEANDPARLINLGNAYAGLGRMHDAQEAYRSARFAPDMTLSLANGEEASSRDIARRALGRLEASYAMR</sequence>
<evidence type="ECO:0008006" key="4">
    <source>
        <dbReference type="Google" id="ProtNLM"/>
    </source>
</evidence>
<evidence type="ECO:0000313" key="2">
    <source>
        <dbReference type="EMBL" id="EQA99295.1"/>
    </source>
</evidence>
<evidence type="ECO:0000313" key="3">
    <source>
        <dbReference type="Proteomes" id="UP000015525"/>
    </source>
</evidence>
<dbReference type="Proteomes" id="UP000015525">
    <property type="component" value="Unassembled WGS sequence"/>
</dbReference>
<feature type="signal peptide" evidence="1">
    <location>
        <begin position="1"/>
        <end position="22"/>
    </location>
</feature>
<keyword evidence="3" id="KW-1185">Reference proteome</keyword>
<keyword evidence="1" id="KW-0732">Signal</keyword>
<name>T0G6E6_9SPHN</name>
<dbReference type="PATRIC" id="fig|1329909.3.peg.3831"/>